<evidence type="ECO:0000256" key="2">
    <source>
        <dbReference type="ARBA" id="ARBA00004613"/>
    </source>
</evidence>
<dbReference type="InterPro" id="IPR045379">
    <property type="entry name" value="Crinkler_N"/>
</dbReference>
<evidence type="ECO:0000259" key="4">
    <source>
        <dbReference type="Pfam" id="PF20147"/>
    </source>
</evidence>
<dbReference type="Proteomes" id="UP001163798">
    <property type="component" value="Unassembled WGS sequence"/>
</dbReference>
<proteinExistence type="predicted"/>
<feature type="domain" description="Crinkler effector protein N-terminal" evidence="4">
    <location>
        <begin position="4"/>
        <end position="104"/>
    </location>
</feature>
<comment type="subcellular location">
    <subcellularLocation>
        <location evidence="1">Host cell</location>
    </subcellularLocation>
    <subcellularLocation>
        <location evidence="2">Secreted</location>
    </subcellularLocation>
</comment>
<dbReference type="Pfam" id="PF20147">
    <property type="entry name" value="Crinkler"/>
    <property type="match status" value="2"/>
</dbReference>
<keyword evidence="3" id="KW-0964">Secreted</keyword>
<reference evidence="5" key="1">
    <citation type="submission" date="2022-08" db="EMBL/GenBank/DDBJ databases">
        <authorList>
            <consortium name="DOE Joint Genome Institute"/>
            <person name="Min B."/>
            <person name="Riley R."/>
            <person name="Sierra-Patev S."/>
            <person name="Naranjo-Ortiz M."/>
            <person name="Looney B."/>
            <person name="Konkel Z."/>
            <person name="Slot J.C."/>
            <person name="Sakamoto Y."/>
            <person name="Steenwyk J.L."/>
            <person name="Rokas A."/>
            <person name="Carro J."/>
            <person name="Camarero S."/>
            <person name="Ferreira P."/>
            <person name="Molpeceres G."/>
            <person name="Ruiz-Duenas F.J."/>
            <person name="Serrano A."/>
            <person name="Henrissat B."/>
            <person name="Drula E."/>
            <person name="Hughes K.W."/>
            <person name="Mata J.L."/>
            <person name="Ishikawa N.K."/>
            <person name="Vargas-Isla R."/>
            <person name="Ushijima S."/>
            <person name="Smith C.A."/>
            <person name="Ahrendt S."/>
            <person name="Andreopoulos W."/>
            <person name="He G."/>
            <person name="Labutti K."/>
            <person name="Lipzen A."/>
            <person name="Ng V."/>
            <person name="Sandor L."/>
            <person name="Barry K."/>
            <person name="Martinez A.T."/>
            <person name="Xiao Y."/>
            <person name="Gibbons J.G."/>
            <person name="Terashima K."/>
            <person name="Hibbett D.S."/>
            <person name="Grigoriev I.V."/>
        </authorList>
    </citation>
    <scope>NUCLEOTIDE SEQUENCE</scope>
    <source>
        <strain evidence="5">TFB10291</strain>
    </source>
</reference>
<dbReference type="GO" id="GO:0005576">
    <property type="term" value="C:extracellular region"/>
    <property type="evidence" value="ECO:0007669"/>
    <property type="project" value="UniProtKB-SubCell"/>
</dbReference>
<dbReference type="EMBL" id="MU793295">
    <property type="protein sequence ID" value="KAJ3787313.1"/>
    <property type="molecule type" value="Genomic_DNA"/>
</dbReference>
<sequence length="222" mass="24945">MTWELICLVLDSHPTINHIFAVQISETDIVATLKEKIKEKTRLTFDHIDAHTLDLWNVSVPFEGLSDTHLHELQPARAPLSAVKRLSGLFPNTPPEEHLHIIVRPPAPLLELNCLVLGDQANHIFSVDIAKTKNVISLREVIKEKKTHRFNRVDADDLVLWCVSEAVDENLQDKLQQADFPTKPSLSPIDELGTVFLDSPVRGRLHIVVGRTENGKLNSFVG</sequence>
<evidence type="ECO:0000256" key="1">
    <source>
        <dbReference type="ARBA" id="ARBA00004340"/>
    </source>
</evidence>
<comment type="caution">
    <text evidence="5">The sequence shown here is derived from an EMBL/GenBank/DDBJ whole genome shotgun (WGS) entry which is preliminary data.</text>
</comment>
<accession>A0AA38L069</accession>
<evidence type="ECO:0000313" key="5">
    <source>
        <dbReference type="EMBL" id="KAJ3787313.1"/>
    </source>
</evidence>
<organism evidence="5 6">
    <name type="scientific">Lentinula aff. detonsa</name>
    <dbReference type="NCBI Taxonomy" id="2804958"/>
    <lineage>
        <taxon>Eukaryota</taxon>
        <taxon>Fungi</taxon>
        <taxon>Dikarya</taxon>
        <taxon>Basidiomycota</taxon>
        <taxon>Agaricomycotina</taxon>
        <taxon>Agaricomycetes</taxon>
        <taxon>Agaricomycetidae</taxon>
        <taxon>Agaricales</taxon>
        <taxon>Marasmiineae</taxon>
        <taxon>Omphalotaceae</taxon>
        <taxon>Lentinula</taxon>
    </lineage>
</organism>
<name>A0AA38L069_9AGAR</name>
<dbReference type="GO" id="GO:0043657">
    <property type="term" value="C:host cell"/>
    <property type="evidence" value="ECO:0007669"/>
    <property type="project" value="UniProtKB-SubCell"/>
</dbReference>
<gene>
    <name evidence="5" type="ORF">GGU10DRAFT_265288</name>
</gene>
<feature type="domain" description="Crinkler effector protein N-terminal" evidence="4">
    <location>
        <begin position="110"/>
        <end position="209"/>
    </location>
</feature>
<protein>
    <recommendedName>
        <fullName evidence="4">Crinkler effector protein N-terminal domain-containing protein</fullName>
    </recommendedName>
</protein>
<evidence type="ECO:0000313" key="6">
    <source>
        <dbReference type="Proteomes" id="UP001163798"/>
    </source>
</evidence>
<dbReference type="AlphaFoldDB" id="A0AA38L069"/>
<keyword evidence="6" id="KW-1185">Reference proteome</keyword>
<evidence type="ECO:0000256" key="3">
    <source>
        <dbReference type="ARBA" id="ARBA00022525"/>
    </source>
</evidence>